<dbReference type="InterPro" id="IPR015421">
    <property type="entry name" value="PyrdxlP-dep_Trfase_major"/>
</dbReference>
<dbReference type="InterPro" id="IPR015422">
    <property type="entry name" value="PyrdxlP-dep_Trfase_small"/>
</dbReference>
<comment type="cofactor">
    <cofactor evidence="1">
        <name>pyridoxal 5'-phosphate</name>
        <dbReference type="ChEBI" id="CHEBI:597326"/>
    </cofactor>
</comment>
<evidence type="ECO:0000256" key="7">
    <source>
        <dbReference type="ARBA" id="ARBA00022898"/>
    </source>
</evidence>
<comment type="catalytic activity">
    <reaction evidence="10">
        <text>(sulfur carrier)-H + L-cysteine = (sulfur carrier)-SH + L-alanine</text>
        <dbReference type="Rhea" id="RHEA:43892"/>
        <dbReference type="Rhea" id="RHEA-COMP:14737"/>
        <dbReference type="Rhea" id="RHEA-COMP:14739"/>
        <dbReference type="ChEBI" id="CHEBI:29917"/>
        <dbReference type="ChEBI" id="CHEBI:35235"/>
        <dbReference type="ChEBI" id="CHEBI:57972"/>
        <dbReference type="ChEBI" id="CHEBI:64428"/>
        <dbReference type="EC" id="2.8.1.7"/>
    </reaction>
</comment>
<dbReference type="Proteomes" id="UP000199377">
    <property type="component" value="Unassembled WGS sequence"/>
</dbReference>
<dbReference type="InterPro" id="IPR016454">
    <property type="entry name" value="Cysteine_dSase"/>
</dbReference>
<keyword evidence="5" id="KW-0808">Transferase</keyword>
<dbReference type="GO" id="GO:0051536">
    <property type="term" value="F:iron-sulfur cluster binding"/>
    <property type="evidence" value="ECO:0007669"/>
    <property type="project" value="UniProtKB-KW"/>
</dbReference>
<keyword evidence="13" id="KW-1185">Reference proteome</keyword>
<gene>
    <name evidence="12" type="ORF">SAMN05216258_102421</name>
</gene>
<dbReference type="Gene3D" id="1.10.260.50">
    <property type="match status" value="1"/>
</dbReference>
<evidence type="ECO:0000259" key="11">
    <source>
        <dbReference type="Pfam" id="PF00266"/>
    </source>
</evidence>
<evidence type="ECO:0000256" key="5">
    <source>
        <dbReference type="ARBA" id="ARBA00022679"/>
    </source>
</evidence>
<dbReference type="InterPro" id="IPR015424">
    <property type="entry name" value="PyrdxlP-dep_Trfase"/>
</dbReference>
<dbReference type="GO" id="GO:0031071">
    <property type="term" value="F:cysteine desulfurase activity"/>
    <property type="evidence" value="ECO:0007669"/>
    <property type="project" value="UniProtKB-EC"/>
</dbReference>
<dbReference type="RefSeq" id="WP_092858459.1">
    <property type="nucleotide sequence ID" value="NZ_FOQH01000002.1"/>
</dbReference>
<dbReference type="Gene3D" id="3.40.640.10">
    <property type="entry name" value="Type I PLP-dependent aspartate aminotransferase-like (Major domain)"/>
    <property type="match status" value="1"/>
</dbReference>
<comment type="similarity">
    <text evidence="3">Belongs to the class-V pyridoxal-phosphate-dependent aminotransferase family. NifS/IscS subfamily.</text>
</comment>
<proteinExistence type="inferred from homology"/>
<dbReference type="GO" id="GO:0046872">
    <property type="term" value="F:metal ion binding"/>
    <property type="evidence" value="ECO:0007669"/>
    <property type="project" value="UniProtKB-KW"/>
</dbReference>
<feature type="domain" description="Aminotransferase class V" evidence="11">
    <location>
        <begin position="7"/>
        <end position="339"/>
    </location>
</feature>
<evidence type="ECO:0000256" key="1">
    <source>
        <dbReference type="ARBA" id="ARBA00001933"/>
    </source>
</evidence>
<reference evidence="12 13" key="1">
    <citation type="submission" date="2016-10" db="EMBL/GenBank/DDBJ databases">
        <authorList>
            <person name="de Groot N.N."/>
        </authorList>
    </citation>
    <scope>NUCLEOTIDE SEQUENCE [LARGE SCALE GENOMIC DNA]</scope>
    <source>
        <strain evidence="12 13">CGMCC 1.11030</strain>
    </source>
</reference>
<dbReference type="SUPFAM" id="SSF53383">
    <property type="entry name" value="PLP-dependent transferases"/>
    <property type="match status" value="1"/>
</dbReference>
<dbReference type="AlphaFoldDB" id="A0A1I3D6Z5"/>
<accession>A0A1I3D6Z5</accession>
<dbReference type="PANTHER" id="PTHR11601:SF34">
    <property type="entry name" value="CYSTEINE DESULFURASE"/>
    <property type="match status" value="1"/>
</dbReference>
<comment type="function">
    <text evidence="2">Catalyzes the removal of elemental sulfur atoms from cysteine to produce alanine. Seems to participate in the biosynthesis of the nitrogenase metalloclusters by providing the inorganic sulfur required for the Fe-S core formation.</text>
</comment>
<evidence type="ECO:0000256" key="9">
    <source>
        <dbReference type="ARBA" id="ARBA00023014"/>
    </source>
</evidence>
<dbReference type="OrthoDB" id="9808002at2"/>
<evidence type="ECO:0000256" key="6">
    <source>
        <dbReference type="ARBA" id="ARBA00022723"/>
    </source>
</evidence>
<sequence>MTRARAYLDWNATAPLRPEAKAAMLAAMELTGNPSSVHAEGRAARAAVERARAQVAALAGASPGEVVFTSGATEAAATALSGGPVTALATEHDCVLKWADRTVPVDRRGLAEAVNHGCTLTGALAWAGASGETGVIQAQPPVTPARVVADMVQAAGKVPLASLWDGWDFALLSAHKLGGPKGVGAMIVREGRELPPLLRGGGQELGRRSGTENVVGIAGFGAAAEAALADLASGVWERVEALRDGLEARLRETAPELAVLGEGARRLPNTACLALAGWRGETQVMQMDLAGYAVSAGSACSSGKAGPSRALAAMGLGPEIAGSAIRVSLGPTTTEAEVAGFAAAWEERYRRFRLKSA</sequence>
<evidence type="ECO:0000256" key="4">
    <source>
        <dbReference type="ARBA" id="ARBA00013558"/>
    </source>
</evidence>
<dbReference type="PANTHER" id="PTHR11601">
    <property type="entry name" value="CYSTEINE DESULFURYLASE FAMILY MEMBER"/>
    <property type="match status" value="1"/>
</dbReference>
<evidence type="ECO:0000256" key="2">
    <source>
        <dbReference type="ARBA" id="ARBA00003120"/>
    </source>
</evidence>
<keyword evidence="9" id="KW-0411">Iron-sulfur</keyword>
<dbReference type="Pfam" id="PF00266">
    <property type="entry name" value="Aminotran_5"/>
    <property type="match status" value="1"/>
</dbReference>
<dbReference type="STRING" id="1114924.SAMN05216258_102421"/>
<evidence type="ECO:0000313" key="13">
    <source>
        <dbReference type="Proteomes" id="UP000199377"/>
    </source>
</evidence>
<dbReference type="Gene3D" id="3.90.1150.10">
    <property type="entry name" value="Aspartate Aminotransferase, domain 1"/>
    <property type="match status" value="1"/>
</dbReference>
<protein>
    <recommendedName>
        <fullName evidence="4">Cysteine desulfurase</fullName>
    </recommendedName>
</protein>
<evidence type="ECO:0000256" key="10">
    <source>
        <dbReference type="ARBA" id="ARBA00050776"/>
    </source>
</evidence>
<name>A0A1I3D6Z5_9RHOB</name>
<keyword evidence="6" id="KW-0479">Metal-binding</keyword>
<dbReference type="EMBL" id="FOQH01000002">
    <property type="protein sequence ID" value="SFH82482.1"/>
    <property type="molecule type" value="Genomic_DNA"/>
</dbReference>
<keyword evidence="7" id="KW-0663">Pyridoxal phosphate</keyword>
<dbReference type="PIRSF" id="PIRSF005572">
    <property type="entry name" value="NifS"/>
    <property type="match status" value="1"/>
</dbReference>
<keyword evidence="8" id="KW-0408">Iron</keyword>
<evidence type="ECO:0000313" key="12">
    <source>
        <dbReference type="EMBL" id="SFH82482.1"/>
    </source>
</evidence>
<evidence type="ECO:0000256" key="8">
    <source>
        <dbReference type="ARBA" id="ARBA00023004"/>
    </source>
</evidence>
<organism evidence="12 13">
    <name type="scientific">Albimonas pacifica</name>
    <dbReference type="NCBI Taxonomy" id="1114924"/>
    <lineage>
        <taxon>Bacteria</taxon>
        <taxon>Pseudomonadati</taxon>
        <taxon>Pseudomonadota</taxon>
        <taxon>Alphaproteobacteria</taxon>
        <taxon>Rhodobacterales</taxon>
        <taxon>Paracoccaceae</taxon>
        <taxon>Albimonas</taxon>
    </lineage>
</organism>
<dbReference type="InterPro" id="IPR000192">
    <property type="entry name" value="Aminotrans_V_dom"/>
</dbReference>
<evidence type="ECO:0000256" key="3">
    <source>
        <dbReference type="ARBA" id="ARBA00006490"/>
    </source>
</evidence>